<keyword evidence="2" id="KW-0732">Signal</keyword>
<evidence type="ECO:0000313" key="4">
    <source>
        <dbReference type="Proteomes" id="UP001642464"/>
    </source>
</evidence>
<dbReference type="EMBL" id="CAXAMM010031890">
    <property type="protein sequence ID" value="CAK9068889.1"/>
    <property type="molecule type" value="Genomic_DNA"/>
</dbReference>
<organism evidence="3 4">
    <name type="scientific">Durusdinium trenchii</name>
    <dbReference type="NCBI Taxonomy" id="1381693"/>
    <lineage>
        <taxon>Eukaryota</taxon>
        <taxon>Sar</taxon>
        <taxon>Alveolata</taxon>
        <taxon>Dinophyceae</taxon>
        <taxon>Suessiales</taxon>
        <taxon>Symbiodiniaceae</taxon>
        <taxon>Durusdinium</taxon>
    </lineage>
</organism>
<feature type="compositionally biased region" description="Basic and acidic residues" evidence="1">
    <location>
        <begin position="41"/>
        <end position="53"/>
    </location>
</feature>
<dbReference type="Proteomes" id="UP001642464">
    <property type="component" value="Unassembled WGS sequence"/>
</dbReference>
<dbReference type="InterPro" id="IPR036770">
    <property type="entry name" value="Ankyrin_rpt-contain_sf"/>
</dbReference>
<evidence type="ECO:0000256" key="2">
    <source>
        <dbReference type="SAM" id="SignalP"/>
    </source>
</evidence>
<protein>
    <submittedName>
        <fullName evidence="3">Caskin-2</fullName>
    </submittedName>
</protein>
<proteinExistence type="predicted"/>
<feature type="signal peptide" evidence="2">
    <location>
        <begin position="1"/>
        <end position="20"/>
    </location>
</feature>
<feature type="region of interest" description="Disordered" evidence="1">
    <location>
        <begin position="39"/>
        <end position="60"/>
    </location>
</feature>
<dbReference type="SUPFAM" id="SSF48403">
    <property type="entry name" value="Ankyrin repeat"/>
    <property type="match status" value="1"/>
</dbReference>
<evidence type="ECO:0000313" key="3">
    <source>
        <dbReference type="EMBL" id="CAK9068889.1"/>
    </source>
</evidence>
<dbReference type="Pfam" id="PF13637">
    <property type="entry name" value="Ank_4"/>
    <property type="match status" value="1"/>
</dbReference>
<reference evidence="3 4" key="1">
    <citation type="submission" date="2024-02" db="EMBL/GenBank/DDBJ databases">
        <authorList>
            <person name="Chen Y."/>
            <person name="Shah S."/>
            <person name="Dougan E. K."/>
            <person name="Thang M."/>
            <person name="Chan C."/>
        </authorList>
    </citation>
    <scope>NUCLEOTIDE SEQUENCE [LARGE SCALE GENOMIC DNA]</scope>
</reference>
<keyword evidence="4" id="KW-1185">Reference proteome</keyword>
<comment type="caution">
    <text evidence="3">The sequence shown here is derived from an EMBL/GenBank/DDBJ whole genome shotgun (WGS) entry which is preliminary data.</text>
</comment>
<dbReference type="Gene3D" id="1.25.40.20">
    <property type="entry name" value="Ankyrin repeat-containing domain"/>
    <property type="match status" value="1"/>
</dbReference>
<feature type="chain" id="PRO_5045711449" evidence="2">
    <location>
        <begin position="21"/>
        <end position="140"/>
    </location>
</feature>
<dbReference type="InterPro" id="IPR002110">
    <property type="entry name" value="Ankyrin_rpt"/>
</dbReference>
<sequence length="140" mass="15381">MSGAGLLLLLELGEMSVAHAVMWRKACATMAHDSLQLEVMKPQKPEPGKKSSQDDPANVGMTPIMCEAEQEQVHQDPVLAWCVGSSRAMREQRFSAQKGSLDCVRRLLQARADINAVEEDGWSALHFASKEGHVQVLNRA</sequence>
<gene>
    <name evidence="3" type="ORF">SCF082_LOCUS34605</name>
</gene>
<evidence type="ECO:0000256" key="1">
    <source>
        <dbReference type="SAM" id="MobiDB-lite"/>
    </source>
</evidence>
<name>A0ABP0P247_9DINO</name>
<accession>A0ABP0P247</accession>